<organism evidence="1 2">
    <name type="scientific">Puccinia coronata f. sp. avenae</name>
    <dbReference type="NCBI Taxonomy" id="200324"/>
    <lineage>
        <taxon>Eukaryota</taxon>
        <taxon>Fungi</taxon>
        <taxon>Dikarya</taxon>
        <taxon>Basidiomycota</taxon>
        <taxon>Pucciniomycotina</taxon>
        <taxon>Pucciniomycetes</taxon>
        <taxon>Pucciniales</taxon>
        <taxon>Pucciniaceae</taxon>
        <taxon>Puccinia</taxon>
    </lineage>
</organism>
<evidence type="ECO:0000313" key="1">
    <source>
        <dbReference type="EMBL" id="PLW34084.1"/>
    </source>
</evidence>
<sequence length="103" mass="11420">MVSLPEVFLASAVNLNSTTEFVSNLDNVSCSSTTTPSWEAIFPPPTCVSSTDLWFLSFFISTPFNRDLHDAQIINDNEADDDLADEPNQFADFKLNAECSQHL</sequence>
<dbReference type="EMBL" id="PGCI01000205">
    <property type="protein sequence ID" value="PLW34084.1"/>
    <property type="molecule type" value="Genomic_DNA"/>
</dbReference>
<gene>
    <name evidence="1" type="ORF">PCASD_13092</name>
</gene>
<protein>
    <submittedName>
        <fullName evidence="1">Uncharacterized protein</fullName>
    </submittedName>
</protein>
<evidence type="ECO:0000313" key="2">
    <source>
        <dbReference type="Proteomes" id="UP000235392"/>
    </source>
</evidence>
<name>A0A2N5U8M3_9BASI</name>
<accession>A0A2N5U8M3</accession>
<proteinExistence type="predicted"/>
<dbReference type="Proteomes" id="UP000235392">
    <property type="component" value="Unassembled WGS sequence"/>
</dbReference>
<comment type="caution">
    <text evidence="1">The sequence shown here is derived from an EMBL/GenBank/DDBJ whole genome shotgun (WGS) entry which is preliminary data.</text>
</comment>
<reference evidence="1 2" key="1">
    <citation type="submission" date="2017-11" db="EMBL/GenBank/DDBJ databases">
        <title>De novo assembly and phasing of dikaryotic genomes from two isolates of Puccinia coronata f. sp. avenae, the causal agent of oat crown rust.</title>
        <authorList>
            <person name="Miller M.E."/>
            <person name="Zhang Y."/>
            <person name="Omidvar V."/>
            <person name="Sperschneider J."/>
            <person name="Schwessinger B."/>
            <person name="Raley C."/>
            <person name="Palmer J.M."/>
            <person name="Garnica D."/>
            <person name="Upadhyaya N."/>
            <person name="Rathjen J."/>
            <person name="Taylor J.M."/>
            <person name="Park R.F."/>
            <person name="Dodds P.N."/>
            <person name="Hirsch C.D."/>
            <person name="Kianian S.F."/>
            <person name="Figueroa M."/>
        </authorList>
    </citation>
    <scope>NUCLEOTIDE SEQUENCE [LARGE SCALE GENOMIC DNA]</scope>
    <source>
        <strain evidence="1">12SD80</strain>
    </source>
</reference>
<dbReference type="AlphaFoldDB" id="A0A2N5U8M3"/>